<protein>
    <submittedName>
        <fullName evidence="1">Uncharacterized protein</fullName>
    </submittedName>
</protein>
<reference evidence="1" key="2">
    <citation type="journal article" date="2015" name="Data Brief">
        <title>Shoot transcriptome of the giant reed, Arundo donax.</title>
        <authorList>
            <person name="Barrero R.A."/>
            <person name="Guerrero F.D."/>
            <person name="Moolhuijzen P."/>
            <person name="Goolsby J.A."/>
            <person name="Tidwell J."/>
            <person name="Bellgard S.E."/>
            <person name="Bellgard M.I."/>
        </authorList>
    </citation>
    <scope>NUCLEOTIDE SEQUENCE</scope>
    <source>
        <tissue evidence="1">Shoot tissue taken approximately 20 cm above the soil surface</tissue>
    </source>
</reference>
<proteinExistence type="predicted"/>
<sequence length="51" mass="5926">MFTILRLRLYFALVVGLLFILFLNNSCTQEMHNFDCASDLCVSGTPRTNYY</sequence>
<evidence type="ECO:0000313" key="1">
    <source>
        <dbReference type="EMBL" id="JAD53394.1"/>
    </source>
</evidence>
<reference evidence="1" key="1">
    <citation type="submission" date="2014-09" db="EMBL/GenBank/DDBJ databases">
        <authorList>
            <person name="Magalhaes I.L.F."/>
            <person name="Oliveira U."/>
            <person name="Santos F.R."/>
            <person name="Vidigal T.H.D.A."/>
            <person name="Brescovit A.D."/>
            <person name="Santos A.J."/>
        </authorList>
    </citation>
    <scope>NUCLEOTIDE SEQUENCE</scope>
    <source>
        <tissue evidence="1">Shoot tissue taken approximately 20 cm above the soil surface</tissue>
    </source>
</reference>
<organism evidence="1">
    <name type="scientific">Arundo donax</name>
    <name type="common">Giant reed</name>
    <name type="synonym">Donax arundinaceus</name>
    <dbReference type="NCBI Taxonomy" id="35708"/>
    <lineage>
        <taxon>Eukaryota</taxon>
        <taxon>Viridiplantae</taxon>
        <taxon>Streptophyta</taxon>
        <taxon>Embryophyta</taxon>
        <taxon>Tracheophyta</taxon>
        <taxon>Spermatophyta</taxon>
        <taxon>Magnoliopsida</taxon>
        <taxon>Liliopsida</taxon>
        <taxon>Poales</taxon>
        <taxon>Poaceae</taxon>
        <taxon>PACMAD clade</taxon>
        <taxon>Arundinoideae</taxon>
        <taxon>Arundineae</taxon>
        <taxon>Arundo</taxon>
    </lineage>
</organism>
<accession>A0A0A9ANT3</accession>
<dbReference type="EMBL" id="GBRH01244501">
    <property type="protein sequence ID" value="JAD53394.1"/>
    <property type="molecule type" value="Transcribed_RNA"/>
</dbReference>
<name>A0A0A9ANT3_ARUDO</name>
<dbReference type="AlphaFoldDB" id="A0A0A9ANT3"/>